<dbReference type="GO" id="GO:0004721">
    <property type="term" value="F:phosphoprotein phosphatase activity"/>
    <property type="evidence" value="ECO:0007669"/>
    <property type="project" value="InterPro"/>
</dbReference>
<organism evidence="2 3">
    <name type="scientific">Truncatella angustata</name>
    <dbReference type="NCBI Taxonomy" id="152316"/>
    <lineage>
        <taxon>Eukaryota</taxon>
        <taxon>Fungi</taxon>
        <taxon>Dikarya</taxon>
        <taxon>Ascomycota</taxon>
        <taxon>Pezizomycotina</taxon>
        <taxon>Sordariomycetes</taxon>
        <taxon>Xylariomycetidae</taxon>
        <taxon>Amphisphaeriales</taxon>
        <taxon>Sporocadaceae</taxon>
        <taxon>Truncatella</taxon>
    </lineage>
</organism>
<dbReference type="InterPro" id="IPR026893">
    <property type="entry name" value="Tyr/Ser_Pase_IphP-type"/>
</dbReference>
<dbReference type="EMBL" id="JAGPXC010000006">
    <property type="protein sequence ID" value="KAH6651725.1"/>
    <property type="molecule type" value="Genomic_DNA"/>
</dbReference>
<gene>
    <name evidence="2" type="ORF">BKA67DRAFT_660514</name>
</gene>
<protein>
    <submittedName>
        <fullName evidence="2">Tyrosine phosphatase</fullName>
    </submittedName>
</protein>
<dbReference type="SUPFAM" id="SSF52799">
    <property type="entry name" value="(Phosphotyrosine protein) phosphatases II"/>
    <property type="match status" value="1"/>
</dbReference>
<evidence type="ECO:0000259" key="1">
    <source>
        <dbReference type="PROSITE" id="PS50056"/>
    </source>
</evidence>
<dbReference type="Gene3D" id="3.90.190.10">
    <property type="entry name" value="Protein tyrosine phosphatase superfamily"/>
    <property type="match status" value="1"/>
</dbReference>
<accession>A0A9P8UGJ2</accession>
<name>A0A9P8UGJ2_9PEZI</name>
<proteinExistence type="predicted"/>
<evidence type="ECO:0000313" key="3">
    <source>
        <dbReference type="Proteomes" id="UP000758603"/>
    </source>
</evidence>
<dbReference type="InterPro" id="IPR029021">
    <property type="entry name" value="Prot-tyrosine_phosphatase-like"/>
</dbReference>
<evidence type="ECO:0000313" key="2">
    <source>
        <dbReference type="EMBL" id="KAH6651725.1"/>
    </source>
</evidence>
<sequence length="317" mass="35032">MADSRLPSPPFVFIEGLPNFRDIGGYPIASQPGKVVRSGVVFRSSEPSKVTDQGISELQRLKVTDVYDLRSQNELEKDAKAGHGRQPKEWEGSRRIFAPVFLDQDYSPEALAKRFKNYADKSSEGFIKAYQDILRSASVPDNEAQPYQNILKHLATSEGGIPAPVLLHCSAGKDRTGVICALILSLCGVEDDIVAHEYSLTDLGLKSRHGEFMRHLIKEPALGGNSAGAWRMIGSRKENMVGTLNKIRETWGSVEKCVIELKFLTEDEIKQLRENLVVDAAGQGGSPLDWQKHAEMVVIAQKESEAEAERIVAEMQA</sequence>
<dbReference type="OrthoDB" id="449382at2759"/>
<dbReference type="Proteomes" id="UP000758603">
    <property type="component" value="Unassembled WGS sequence"/>
</dbReference>
<dbReference type="Pfam" id="PF13350">
    <property type="entry name" value="Y_phosphatase3"/>
    <property type="match status" value="1"/>
</dbReference>
<keyword evidence="3" id="KW-1185">Reference proteome</keyword>
<dbReference type="InterPro" id="IPR000387">
    <property type="entry name" value="Tyr_Pase_dom"/>
</dbReference>
<dbReference type="PANTHER" id="PTHR31126">
    <property type="entry name" value="TYROSINE-PROTEIN PHOSPHATASE"/>
    <property type="match status" value="1"/>
</dbReference>
<dbReference type="PROSITE" id="PS50056">
    <property type="entry name" value="TYR_PHOSPHATASE_2"/>
    <property type="match status" value="1"/>
</dbReference>
<dbReference type="InterPro" id="IPR016130">
    <property type="entry name" value="Tyr_Pase_AS"/>
</dbReference>
<dbReference type="RefSeq" id="XP_045956003.1">
    <property type="nucleotide sequence ID" value="XM_046107642.1"/>
</dbReference>
<dbReference type="PROSITE" id="PS00383">
    <property type="entry name" value="TYR_PHOSPHATASE_1"/>
    <property type="match status" value="1"/>
</dbReference>
<feature type="domain" description="Tyrosine specific protein phosphatases" evidence="1">
    <location>
        <begin position="148"/>
        <end position="184"/>
    </location>
</feature>
<dbReference type="AlphaFoldDB" id="A0A9P8UGJ2"/>
<comment type="caution">
    <text evidence="2">The sequence shown here is derived from an EMBL/GenBank/DDBJ whole genome shotgun (WGS) entry which is preliminary data.</text>
</comment>
<dbReference type="GeneID" id="70136533"/>
<dbReference type="PANTHER" id="PTHR31126:SF1">
    <property type="entry name" value="TYROSINE SPECIFIC PROTEIN PHOSPHATASES DOMAIN-CONTAINING PROTEIN"/>
    <property type="match status" value="1"/>
</dbReference>
<reference evidence="2" key="1">
    <citation type="journal article" date="2021" name="Nat. Commun.">
        <title>Genetic determinants of endophytism in the Arabidopsis root mycobiome.</title>
        <authorList>
            <person name="Mesny F."/>
            <person name="Miyauchi S."/>
            <person name="Thiergart T."/>
            <person name="Pickel B."/>
            <person name="Atanasova L."/>
            <person name="Karlsson M."/>
            <person name="Huettel B."/>
            <person name="Barry K.W."/>
            <person name="Haridas S."/>
            <person name="Chen C."/>
            <person name="Bauer D."/>
            <person name="Andreopoulos W."/>
            <person name="Pangilinan J."/>
            <person name="LaButti K."/>
            <person name="Riley R."/>
            <person name="Lipzen A."/>
            <person name="Clum A."/>
            <person name="Drula E."/>
            <person name="Henrissat B."/>
            <person name="Kohler A."/>
            <person name="Grigoriev I.V."/>
            <person name="Martin F.M."/>
            <person name="Hacquard S."/>
        </authorList>
    </citation>
    <scope>NUCLEOTIDE SEQUENCE</scope>
    <source>
        <strain evidence="2">MPI-SDFR-AT-0073</strain>
    </source>
</reference>